<keyword evidence="1" id="KW-0472">Membrane</keyword>
<evidence type="ECO:0000313" key="4">
    <source>
        <dbReference type="Proteomes" id="UP000807504"/>
    </source>
</evidence>
<organism evidence="3 4">
    <name type="scientific">Argiope bruennichi</name>
    <name type="common">Wasp spider</name>
    <name type="synonym">Aranea bruennichi</name>
    <dbReference type="NCBI Taxonomy" id="94029"/>
    <lineage>
        <taxon>Eukaryota</taxon>
        <taxon>Metazoa</taxon>
        <taxon>Ecdysozoa</taxon>
        <taxon>Arthropoda</taxon>
        <taxon>Chelicerata</taxon>
        <taxon>Arachnida</taxon>
        <taxon>Araneae</taxon>
        <taxon>Araneomorphae</taxon>
        <taxon>Entelegynae</taxon>
        <taxon>Araneoidea</taxon>
        <taxon>Araneidae</taxon>
        <taxon>Argiope</taxon>
    </lineage>
</organism>
<name>A0A8T0EM52_ARGBR</name>
<comment type="caution">
    <text evidence="3">The sequence shown here is derived from an EMBL/GenBank/DDBJ whole genome shotgun (WGS) entry which is preliminary data.</text>
</comment>
<proteinExistence type="predicted"/>
<dbReference type="Proteomes" id="UP000807504">
    <property type="component" value="Unassembled WGS sequence"/>
</dbReference>
<evidence type="ECO:0000256" key="2">
    <source>
        <dbReference type="SAM" id="SignalP"/>
    </source>
</evidence>
<evidence type="ECO:0000313" key="3">
    <source>
        <dbReference type="EMBL" id="KAF8776817.1"/>
    </source>
</evidence>
<dbReference type="EMBL" id="JABXBU010002072">
    <property type="protein sequence ID" value="KAF8776817.1"/>
    <property type="molecule type" value="Genomic_DNA"/>
</dbReference>
<feature type="signal peptide" evidence="2">
    <location>
        <begin position="1"/>
        <end position="22"/>
    </location>
</feature>
<gene>
    <name evidence="3" type="ORF">HNY73_013761</name>
</gene>
<accession>A0A8T0EM52</accession>
<dbReference type="AlphaFoldDB" id="A0A8T0EM52"/>
<feature type="chain" id="PRO_5035796751" evidence="2">
    <location>
        <begin position="23"/>
        <end position="282"/>
    </location>
</feature>
<protein>
    <submittedName>
        <fullName evidence="3">Uncharacterized protein</fullName>
    </submittedName>
</protein>
<keyword evidence="2" id="KW-0732">Signal</keyword>
<keyword evidence="1" id="KW-0812">Transmembrane</keyword>
<keyword evidence="4" id="KW-1185">Reference proteome</keyword>
<sequence length="282" mass="30159">MLETWVIRVLVVVSGFNDEALAMPVVVVGFEVDGGGVGNACVRVVGFEVDGGGVGNACVRVVGGGGVGNACVRVGVFEVDGGGVGNACVRVVGFEVGGGGVGNACVRVVGFEVGGGGVGNACVRVVGFEVDGGGLGNACVWCVYIEEMEMAEGKRGCICVLYKDLLILIILDSNFMLIAIISIKIFYRLDNSSVSMPFRLANARRQSSLLFSQFPVNAIHLHQCWMRGSILLRFQSTRNSRTQSNNLRPLWMHFFLDKSLQSPSVIPLSRFHIQDINTHQFP</sequence>
<keyword evidence="1" id="KW-1133">Transmembrane helix</keyword>
<feature type="transmembrane region" description="Helical" evidence="1">
    <location>
        <begin position="165"/>
        <end position="187"/>
    </location>
</feature>
<evidence type="ECO:0000256" key="1">
    <source>
        <dbReference type="SAM" id="Phobius"/>
    </source>
</evidence>
<reference evidence="3" key="1">
    <citation type="journal article" date="2020" name="bioRxiv">
        <title>Chromosome-level reference genome of the European wasp spider Argiope bruennichi: a resource for studies on range expansion and evolutionary adaptation.</title>
        <authorList>
            <person name="Sheffer M.M."/>
            <person name="Hoppe A."/>
            <person name="Krehenwinkel H."/>
            <person name="Uhl G."/>
            <person name="Kuss A.W."/>
            <person name="Jensen L."/>
            <person name="Jensen C."/>
            <person name="Gillespie R.G."/>
            <person name="Hoff K.J."/>
            <person name="Prost S."/>
        </authorList>
    </citation>
    <scope>NUCLEOTIDE SEQUENCE</scope>
</reference>
<reference evidence="3" key="2">
    <citation type="submission" date="2020-06" db="EMBL/GenBank/DDBJ databases">
        <authorList>
            <person name="Sheffer M."/>
        </authorList>
    </citation>
    <scope>NUCLEOTIDE SEQUENCE</scope>
</reference>